<organism evidence="1 2">
    <name type="scientific">Trichinella spiralis</name>
    <name type="common">Trichina worm</name>
    <dbReference type="NCBI Taxonomy" id="6334"/>
    <lineage>
        <taxon>Eukaryota</taxon>
        <taxon>Metazoa</taxon>
        <taxon>Ecdysozoa</taxon>
        <taxon>Nematoda</taxon>
        <taxon>Enoplea</taxon>
        <taxon>Dorylaimia</taxon>
        <taxon>Trichinellida</taxon>
        <taxon>Trichinellidae</taxon>
        <taxon>Trichinella</taxon>
    </lineage>
</organism>
<reference evidence="1 2" key="1">
    <citation type="submission" date="2015-01" db="EMBL/GenBank/DDBJ databases">
        <title>Evolution of Trichinella species and genotypes.</title>
        <authorList>
            <person name="Korhonen P.K."/>
            <person name="Edoardo P."/>
            <person name="Giuseppe L.R."/>
            <person name="Gasser R.B."/>
        </authorList>
    </citation>
    <scope>NUCLEOTIDE SEQUENCE [LARGE SCALE GENOMIC DNA]</scope>
    <source>
        <strain evidence="1">ISS3</strain>
    </source>
</reference>
<protein>
    <submittedName>
        <fullName evidence="1">Uncharacterized protein</fullName>
    </submittedName>
</protein>
<evidence type="ECO:0000313" key="2">
    <source>
        <dbReference type="Proteomes" id="UP000054776"/>
    </source>
</evidence>
<gene>
    <name evidence="1" type="ORF">T01_11084</name>
</gene>
<dbReference type="InParanoid" id="A0A0V1BL25"/>
<dbReference type="Proteomes" id="UP000054776">
    <property type="component" value="Unassembled WGS sequence"/>
</dbReference>
<evidence type="ECO:0000313" key="1">
    <source>
        <dbReference type="EMBL" id="KRY37892.1"/>
    </source>
</evidence>
<proteinExistence type="predicted"/>
<dbReference type="EMBL" id="JYDH01000030">
    <property type="protein sequence ID" value="KRY37892.1"/>
    <property type="molecule type" value="Genomic_DNA"/>
</dbReference>
<comment type="caution">
    <text evidence="1">The sequence shown here is derived from an EMBL/GenBank/DDBJ whole genome shotgun (WGS) entry which is preliminary data.</text>
</comment>
<keyword evidence="2" id="KW-1185">Reference proteome</keyword>
<accession>A0A0V1BL25</accession>
<sequence length="127" mass="14491">MDSIWMWLFKKSKPKKRKTLTRVVGVVFHFFSTVQQTATDLVVQLPREWDDAVGAGRKRAQRYRHTVLTARYRRERVWRGRAERKLYRSGGARRCGRPQAAAVHAAVAASAAALVAGRRIATTATRR</sequence>
<name>A0A0V1BL25_TRISP</name>
<dbReference type="AlphaFoldDB" id="A0A0V1BL25"/>